<dbReference type="EMBL" id="KL198020">
    <property type="protein sequence ID" value="KDQ18807.1"/>
    <property type="molecule type" value="Genomic_DNA"/>
</dbReference>
<organism evidence="2 3">
    <name type="scientific">Botryobasidium botryosum (strain FD-172 SS1)</name>
    <dbReference type="NCBI Taxonomy" id="930990"/>
    <lineage>
        <taxon>Eukaryota</taxon>
        <taxon>Fungi</taxon>
        <taxon>Dikarya</taxon>
        <taxon>Basidiomycota</taxon>
        <taxon>Agaricomycotina</taxon>
        <taxon>Agaricomycetes</taxon>
        <taxon>Cantharellales</taxon>
        <taxon>Botryobasidiaceae</taxon>
        <taxon>Botryobasidium</taxon>
    </lineage>
</organism>
<dbReference type="InParanoid" id="A0A067N3Y5"/>
<dbReference type="Proteomes" id="UP000027195">
    <property type="component" value="Unassembled WGS sequence"/>
</dbReference>
<dbReference type="AlphaFoldDB" id="A0A067N3Y5"/>
<feature type="compositionally biased region" description="Low complexity" evidence="1">
    <location>
        <begin position="303"/>
        <end position="312"/>
    </location>
</feature>
<feature type="compositionally biased region" description="Pro residues" evidence="1">
    <location>
        <begin position="118"/>
        <end position="129"/>
    </location>
</feature>
<gene>
    <name evidence="2" type="ORF">BOTBODRAFT_476623</name>
</gene>
<keyword evidence="3" id="KW-1185">Reference proteome</keyword>
<evidence type="ECO:0000313" key="2">
    <source>
        <dbReference type="EMBL" id="KDQ18807.1"/>
    </source>
</evidence>
<evidence type="ECO:0000313" key="3">
    <source>
        <dbReference type="Proteomes" id="UP000027195"/>
    </source>
</evidence>
<accession>A0A067N3Y5</accession>
<feature type="compositionally biased region" description="Basic and acidic residues" evidence="1">
    <location>
        <begin position="98"/>
        <end position="109"/>
    </location>
</feature>
<sequence>MAVHKPGTVVSPEMYLPALLSSLTSELSREKELHRKARSHAEAKIEALKGQIARRDAELETCILAAGCPEQKPAETTQPRVTRGEALAVLDKALQKNKSLEKETEELGRKLGGTRVLPSPPPPPSPSPSSPSFIPEYSQPGDPSPGSQIAHNDLGSDVAPTLFPKYPSPSISAQTVLTGLDQHIYTLGGEIKELLVERDHLRRTSSEIPVSPPYDQAALHEFEGILLIEEECIRLRASEAAGKLKLDKLRRASEEREAELLEVISQMEQRLLQGLRNSYPITSETASQSSYAEPHGISHDSGEISSSASEGSTARQENFSRVWGLEDPGG</sequence>
<proteinExistence type="predicted"/>
<name>A0A067N3Y5_BOTB1</name>
<dbReference type="HOGENOM" id="CLU_841953_0_0_1"/>
<protein>
    <submittedName>
        <fullName evidence="2">Uncharacterized protein</fullName>
    </submittedName>
</protein>
<dbReference type="OrthoDB" id="2800708at2759"/>
<feature type="region of interest" description="Disordered" evidence="1">
    <location>
        <begin position="284"/>
        <end position="330"/>
    </location>
</feature>
<feature type="region of interest" description="Disordered" evidence="1">
    <location>
        <begin position="97"/>
        <end position="161"/>
    </location>
</feature>
<evidence type="ECO:0000256" key="1">
    <source>
        <dbReference type="SAM" id="MobiDB-lite"/>
    </source>
</evidence>
<reference evidence="3" key="1">
    <citation type="journal article" date="2014" name="Proc. Natl. Acad. Sci. U.S.A.">
        <title>Extensive sampling of basidiomycete genomes demonstrates inadequacy of the white-rot/brown-rot paradigm for wood decay fungi.</title>
        <authorList>
            <person name="Riley R."/>
            <person name="Salamov A.A."/>
            <person name="Brown D.W."/>
            <person name="Nagy L.G."/>
            <person name="Floudas D."/>
            <person name="Held B.W."/>
            <person name="Levasseur A."/>
            <person name="Lombard V."/>
            <person name="Morin E."/>
            <person name="Otillar R."/>
            <person name="Lindquist E.A."/>
            <person name="Sun H."/>
            <person name="LaButti K.M."/>
            <person name="Schmutz J."/>
            <person name="Jabbour D."/>
            <person name="Luo H."/>
            <person name="Baker S.E."/>
            <person name="Pisabarro A.G."/>
            <person name="Walton J.D."/>
            <person name="Blanchette R.A."/>
            <person name="Henrissat B."/>
            <person name="Martin F."/>
            <person name="Cullen D."/>
            <person name="Hibbett D.S."/>
            <person name="Grigoriev I.V."/>
        </authorList>
    </citation>
    <scope>NUCLEOTIDE SEQUENCE [LARGE SCALE GENOMIC DNA]</scope>
    <source>
        <strain evidence="3">FD-172 SS1</strain>
    </source>
</reference>